<dbReference type="Gene3D" id="1.20.120.530">
    <property type="entry name" value="GntR ligand-binding domain-like"/>
    <property type="match status" value="1"/>
</dbReference>
<dbReference type="SMART" id="SM00345">
    <property type="entry name" value="HTH_GNTR"/>
    <property type="match status" value="1"/>
</dbReference>
<dbReference type="SMART" id="SM00895">
    <property type="entry name" value="FCD"/>
    <property type="match status" value="1"/>
</dbReference>
<evidence type="ECO:0000256" key="2">
    <source>
        <dbReference type="ARBA" id="ARBA00023125"/>
    </source>
</evidence>
<feature type="domain" description="HTH gntR-type" evidence="4">
    <location>
        <begin position="10"/>
        <end position="78"/>
    </location>
</feature>
<keyword evidence="3" id="KW-0804">Transcription</keyword>
<evidence type="ECO:0000256" key="1">
    <source>
        <dbReference type="ARBA" id="ARBA00023015"/>
    </source>
</evidence>
<dbReference type="GO" id="GO:0003677">
    <property type="term" value="F:DNA binding"/>
    <property type="evidence" value="ECO:0007669"/>
    <property type="project" value="UniProtKB-KW"/>
</dbReference>
<dbReference type="InterPro" id="IPR036390">
    <property type="entry name" value="WH_DNA-bd_sf"/>
</dbReference>
<keyword evidence="2" id="KW-0238">DNA-binding</keyword>
<dbReference type="PRINTS" id="PR00035">
    <property type="entry name" value="HTHGNTR"/>
</dbReference>
<organism evidence="5 6">
    <name type="scientific">Virgibacillus oceani</name>
    <dbReference type="NCBI Taxonomy" id="1479511"/>
    <lineage>
        <taxon>Bacteria</taxon>
        <taxon>Bacillati</taxon>
        <taxon>Bacillota</taxon>
        <taxon>Bacilli</taxon>
        <taxon>Bacillales</taxon>
        <taxon>Bacillaceae</taxon>
        <taxon>Virgibacillus</taxon>
    </lineage>
</organism>
<reference evidence="5" key="2">
    <citation type="submission" date="2020-09" db="EMBL/GenBank/DDBJ databases">
        <authorList>
            <person name="Sun Q."/>
            <person name="Zhou Y."/>
        </authorList>
    </citation>
    <scope>NUCLEOTIDE SEQUENCE</scope>
    <source>
        <strain evidence="5">CGMCC 1.12754</strain>
    </source>
</reference>
<dbReference type="Pfam" id="PF00392">
    <property type="entry name" value="GntR"/>
    <property type="match status" value="1"/>
</dbReference>
<dbReference type="InterPro" id="IPR011711">
    <property type="entry name" value="GntR_C"/>
</dbReference>
<dbReference type="Pfam" id="PF07729">
    <property type="entry name" value="FCD"/>
    <property type="match status" value="1"/>
</dbReference>
<evidence type="ECO:0000256" key="3">
    <source>
        <dbReference type="ARBA" id="ARBA00023163"/>
    </source>
</evidence>
<dbReference type="CDD" id="cd07377">
    <property type="entry name" value="WHTH_GntR"/>
    <property type="match status" value="1"/>
</dbReference>
<dbReference type="Proteomes" id="UP000622860">
    <property type="component" value="Unassembled WGS sequence"/>
</dbReference>
<dbReference type="InterPro" id="IPR008920">
    <property type="entry name" value="TF_FadR/GntR_C"/>
</dbReference>
<reference evidence="5" key="1">
    <citation type="journal article" date="2014" name="Int. J. Syst. Evol. Microbiol.">
        <title>Complete genome sequence of Corynebacterium casei LMG S-19264T (=DSM 44701T), isolated from a smear-ripened cheese.</title>
        <authorList>
            <consortium name="US DOE Joint Genome Institute (JGI-PGF)"/>
            <person name="Walter F."/>
            <person name="Albersmeier A."/>
            <person name="Kalinowski J."/>
            <person name="Ruckert C."/>
        </authorList>
    </citation>
    <scope>NUCLEOTIDE SEQUENCE</scope>
    <source>
        <strain evidence="5">CGMCC 1.12754</strain>
    </source>
</reference>
<sequence length="235" mass="26157">MLQAEKVSRKKVSEIIVEQIEGWIHSGKVHPDEKLPSVRELCSMFEVGRSAVRDAITTLTGKGLVEVKHGEGTFVRSTDPNQILSGVLLFRESDINELYQVRKILEAGIVEMAAVHASVVQIDSMKQTLDQLLMATTLKGWEADYRFHQQIAEASGNQLLINLMEAVSSTMKKGIMDTHRVILSDINLSSAVMGQHVAIYDAIEANDSVRARTAMLSHLTYVEELLHHHLQNSSD</sequence>
<proteinExistence type="predicted"/>
<accession>A0A917M991</accession>
<comment type="caution">
    <text evidence="5">The sequence shown here is derived from an EMBL/GenBank/DDBJ whole genome shotgun (WGS) entry which is preliminary data.</text>
</comment>
<dbReference type="EMBL" id="BMFR01000021">
    <property type="protein sequence ID" value="GGG85752.1"/>
    <property type="molecule type" value="Genomic_DNA"/>
</dbReference>
<dbReference type="RefSeq" id="WP_188456602.1">
    <property type="nucleotide sequence ID" value="NZ_BMFR01000021.1"/>
</dbReference>
<dbReference type="GO" id="GO:0003700">
    <property type="term" value="F:DNA-binding transcription factor activity"/>
    <property type="evidence" value="ECO:0007669"/>
    <property type="project" value="InterPro"/>
</dbReference>
<dbReference type="PANTHER" id="PTHR43537">
    <property type="entry name" value="TRANSCRIPTIONAL REGULATOR, GNTR FAMILY"/>
    <property type="match status" value="1"/>
</dbReference>
<dbReference type="SUPFAM" id="SSF46785">
    <property type="entry name" value="Winged helix' DNA-binding domain"/>
    <property type="match status" value="1"/>
</dbReference>
<gene>
    <name evidence="5" type="ORF">GCM10011398_34340</name>
</gene>
<keyword evidence="6" id="KW-1185">Reference proteome</keyword>
<dbReference type="Gene3D" id="1.10.10.10">
    <property type="entry name" value="Winged helix-like DNA-binding domain superfamily/Winged helix DNA-binding domain"/>
    <property type="match status" value="1"/>
</dbReference>
<protein>
    <submittedName>
        <fullName evidence="5">GntR family transcriptional regulator</fullName>
    </submittedName>
</protein>
<dbReference type="AlphaFoldDB" id="A0A917M991"/>
<evidence type="ECO:0000259" key="4">
    <source>
        <dbReference type="PROSITE" id="PS50949"/>
    </source>
</evidence>
<evidence type="ECO:0000313" key="5">
    <source>
        <dbReference type="EMBL" id="GGG85752.1"/>
    </source>
</evidence>
<dbReference type="PROSITE" id="PS50949">
    <property type="entry name" value="HTH_GNTR"/>
    <property type="match status" value="1"/>
</dbReference>
<dbReference type="SUPFAM" id="SSF48008">
    <property type="entry name" value="GntR ligand-binding domain-like"/>
    <property type="match status" value="1"/>
</dbReference>
<dbReference type="PANTHER" id="PTHR43537:SF5">
    <property type="entry name" value="UXU OPERON TRANSCRIPTIONAL REGULATOR"/>
    <property type="match status" value="1"/>
</dbReference>
<dbReference type="InterPro" id="IPR000524">
    <property type="entry name" value="Tscrpt_reg_HTH_GntR"/>
</dbReference>
<keyword evidence="1" id="KW-0805">Transcription regulation</keyword>
<name>A0A917M991_9BACI</name>
<dbReference type="InterPro" id="IPR036388">
    <property type="entry name" value="WH-like_DNA-bd_sf"/>
</dbReference>
<evidence type="ECO:0000313" key="6">
    <source>
        <dbReference type="Proteomes" id="UP000622860"/>
    </source>
</evidence>